<dbReference type="SUPFAM" id="SSF49265">
    <property type="entry name" value="Fibronectin type III"/>
    <property type="match status" value="1"/>
</dbReference>
<keyword evidence="1" id="KW-0732">Signal</keyword>
<evidence type="ECO:0000259" key="2">
    <source>
        <dbReference type="Pfam" id="PF21460"/>
    </source>
</evidence>
<feature type="chain" id="PRO_5034718930" description="Cytokine receptor common subunit beta N-terminal domain-containing protein" evidence="1">
    <location>
        <begin position="20"/>
        <end position="84"/>
    </location>
</feature>
<dbReference type="Gene3D" id="2.60.40.10">
    <property type="entry name" value="Immunoglobulins"/>
    <property type="match status" value="1"/>
</dbReference>
<accession>A0A8C8AQK5</accession>
<dbReference type="InterPro" id="IPR013783">
    <property type="entry name" value="Ig-like_fold"/>
</dbReference>
<proteinExistence type="predicted"/>
<dbReference type="Pfam" id="PF21460">
    <property type="entry name" value="IL3Rb_N"/>
    <property type="match status" value="1"/>
</dbReference>
<evidence type="ECO:0000313" key="3">
    <source>
        <dbReference type="Ensembl" id="ENSOSUP00000009954.1"/>
    </source>
</evidence>
<protein>
    <recommendedName>
        <fullName evidence="2">Cytokine receptor common subunit beta N-terminal domain-containing protein</fullName>
    </recommendedName>
</protein>
<sequence>GFRRAALLSFLCYMHICLSSFPSVLEFHGASDLCSSGTETESIPMKTLQCYNDYISLTTCTWMECSEAHQFMNVTLNFNNCCEK</sequence>
<feature type="signal peptide" evidence="1">
    <location>
        <begin position="1"/>
        <end position="19"/>
    </location>
</feature>
<reference evidence="3" key="1">
    <citation type="submission" date="2025-08" db="UniProtKB">
        <authorList>
            <consortium name="Ensembl"/>
        </authorList>
    </citation>
    <scope>IDENTIFICATION</scope>
</reference>
<evidence type="ECO:0000313" key="4">
    <source>
        <dbReference type="Proteomes" id="UP000694552"/>
    </source>
</evidence>
<feature type="domain" description="Cytokine receptor common subunit beta N-terminal" evidence="2">
    <location>
        <begin position="43"/>
        <end position="78"/>
    </location>
</feature>
<reference evidence="3" key="2">
    <citation type="submission" date="2025-09" db="UniProtKB">
        <authorList>
            <consortium name="Ensembl"/>
        </authorList>
    </citation>
    <scope>IDENTIFICATION</scope>
</reference>
<dbReference type="AlphaFoldDB" id="A0A8C8AQK5"/>
<dbReference type="Proteomes" id="UP000694552">
    <property type="component" value="Unplaced"/>
</dbReference>
<organism evidence="3 4">
    <name type="scientific">Otus sunia</name>
    <name type="common">Oriental scops-owl</name>
    <dbReference type="NCBI Taxonomy" id="257818"/>
    <lineage>
        <taxon>Eukaryota</taxon>
        <taxon>Metazoa</taxon>
        <taxon>Chordata</taxon>
        <taxon>Craniata</taxon>
        <taxon>Vertebrata</taxon>
        <taxon>Euteleostomi</taxon>
        <taxon>Archelosauria</taxon>
        <taxon>Archosauria</taxon>
        <taxon>Dinosauria</taxon>
        <taxon>Saurischia</taxon>
        <taxon>Theropoda</taxon>
        <taxon>Coelurosauria</taxon>
        <taxon>Aves</taxon>
        <taxon>Neognathae</taxon>
        <taxon>Neoaves</taxon>
        <taxon>Telluraves</taxon>
        <taxon>Strigiformes</taxon>
        <taxon>Strigidae</taxon>
        <taxon>Otus</taxon>
    </lineage>
</organism>
<dbReference type="Ensembl" id="ENSOSUT00000010298.1">
    <property type="protein sequence ID" value="ENSOSUP00000009954.1"/>
    <property type="gene ID" value="ENSOSUG00000007279.1"/>
</dbReference>
<evidence type="ECO:0000256" key="1">
    <source>
        <dbReference type="SAM" id="SignalP"/>
    </source>
</evidence>
<dbReference type="InterPro" id="IPR036116">
    <property type="entry name" value="FN3_sf"/>
</dbReference>
<keyword evidence="4" id="KW-1185">Reference proteome</keyword>
<dbReference type="InterPro" id="IPR048668">
    <property type="entry name" value="IL3RB_N"/>
</dbReference>
<name>A0A8C8AQK5_9STRI</name>